<proteinExistence type="predicted"/>
<dbReference type="Proteomes" id="UP000310200">
    <property type="component" value="Unassembled WGS sequence"/>
</dbReference>
<keyword evidence="4" id="KW-1185">Reference proteome</keyword>
<gene>
    <name evidence="3" type="ORF">DBV15_00215</name>
</gene>
<name>A0A4S2KIL3_9HYME</name>
<reference evidence="3 4" key="1">
    <citation type="journal article" date="2019" name="Philos. Trans. R. Soc. Lond., B, Biol. Sci.">
        <title>Ant behaviour and brain gene expression of defending hosts depend on the ecological success of the intruding social parasite.</title>
        <authorList>
            <person name="Kaur R."/>
            <person name="Stoldt M."/>
            <person name="Jongepier E."/>
            <person name="Feldmeyer B."/>
            <person name="Menzel F."/>
            <person name="Bornberg-Bauer E."/>
            <person name="Foitzik S."/>
        </authorList>
    </citation>
    <scope>NUCLEOTIDE SEQUENCE [LARGE SCALE GENOMIC DNA]</scope>
    <source>
        <tissue evidence="3">Whole body</tissue>
    </source>
</reference>
<comment type="caution">
    <text evidence="3">The sequence shown here is derived from an EMBL/GenBank/DDBJ whole genome shotgun (WGS) entry which is preliminary data.</text>
</comment>
<dbReference type="AlphaFoldDB" id="A0A4S2KIL3"/>
<accession>A0A4S2KIL3</accession>
<keyword evidence="1" id="KW-0175">Coiled coil</keyword>
<organism evidence="3 4">
    <name type="scientific">Temnothorax longispinosus</name>
    <dbReference type="NCBI Taxonomy" id="300112"/>
    <lineage>
        <taxon>Eukaryota</taxon>
        <taxon>Metazoa</taxon>
        <taxon>Ecdysozoa</taxon>
        <taxon>Arthropoda</taxon>
        <taxon>Hexapoda</taxon>
        <taxon>Insecta</taxon>
        <taxon>Pterygota</taxon>
        <taxon>Neoptera</taxon>
        <taxon>Endopterygota</taxon>
        <taxon>Hymenoptera</taxon>
        <taxon>Apocrita</taxon>
        <taxon>Aculeata</taxon>
        <taxon>Formicoidea</taxon>
        <taxon>Formicidae</taxon>
        <taxon>Myrmicinae</taxon>
        <taxon>Temnothorax</taxon>
    </lineage>
</organism>
<sequence>MQNVNLNKCSTNVEKQVSYDTAEYNIVDHEIVTSPQIAKLNEAISNLKDALRIRDVQLENSHREKSRLLAELKKQQRCNRNLKQQLDGERDFHQREKDHFIEEMQRYRGRHTSNTSKFQQQRHKELEEAQDSLERENKQLRVELSDKNEVTYNLCVKFLRMKHAKDTLRYKLDQLLHEHLLVMAEMMEKLDEARKELNLIVSEKFQEPLPLNKAKFLQVVQRNNRLTYENATLKVQVHQLTQNIEKLKSHMQRPKKINVDAKIIEKLAAQSSTRSTLDKAGKVALLSKLAQPVDHTEYAEAISRVNSESPDDCVFNDARGVKSRDDKHFKEFHAERAQSAPGIVETSVSRWNRNR</sequence>
<feature type="compositionally biased region" description="Basic and acidic residues" evidence="2">
    <location>
        <begin position="122"/>
        <end position="133"/>
    </location>
</feature>
<evidence type="ECO:0000256" key="1">
    <source>
        <dbReference type="SAM" id="Coils"/>
    </source>
</evidence>
<evidence type="ECO:0000256" key="2">
    <source>
        <dbReference type="SAM" id="MobiDB-lite"/>
    </source>
</evidence>
<protein>
    <recommendedName>
        <fullName evidence="5">Lebercilin domain-containing protein</fullName>
    </recommendedName>
</protein>
<evidence type="ECO:0000313" key="4">
    <source>
        <dbReference type="Proteomes" id="UP000310200"/>
    </source>
</evidence>
<feature type="region of interest" description="Disordered" evidence="2">
    <location>
        <begin position="109"/>
        <end position="133"/>
    </location>
</feature>
<feature type="coiled-coil region" evidence="1">
    <location>
        <begin position="176"/>
        <end position="203"/>
    </location>
</feature>
<evidence type="ECO:0000313" key="3">
    <source>
        <dbReference type="EMBL" id="TGZ47518.1"/>
    </source>
</evidence>
<dbReference type="EMBL" id="QBLH01002732">
    <property type="protein sequence ID" value="TGZ47518.1"/>
    <property type="molecule type" value="Genomic_DNA"/>
</dbReference>
<evidence type="ECO:0008006" key="5">
    <source>
        <dbReference type="Google" id="ProtNLM"/>
    </source>
</evidence>